<dbReference type="InterPro" id="IPR052343">
    <property type="entry name" value="Retrotransposon-Effector_Assoc"/>
</dbReference>
<proteinExistence type="predicted"/>
<feature type="signal peptide" evidence="1">
    <location>
        <begin position="1"/>
        <end position="20"/>
    </location>
</feature>
<evidence type="ECO:0000313" key="2">
    <source>
        <dbReference type="EMBL" id="MCH82649.1"/>
    </source>
</evidence>
<keyword evidence="2" id="KW-0675">Receptor</keyword>
<feature type="chain" id="PRO_5017229160" evidence="1">
    <location>
        <begin position="21"/>
        <end position="202"/>
    </location>
</feature>
<dbReference type="PANTHER" id="PTHR46890:SF50">
    <property type="entry name" value="RNA-DIRECTED DNA POLYMERASE, EUKARYOTA, REVERSE TRANSCRIPTASE ZINC-BINDING DOMAIN PROTEIN-RELATED"/>
    <property type="match status" value="1"/>
</dbReference>
<organism evidence="2 3">
    <name type="scientific">Trifolium medium</name>
    <dbReference type="NCBI Taxonomy" id="97028"/>
    <lineage>
        <taxon>Eukaryota</taxon>
        <taxon>Viridiplantae</taxon>
        <taxon>Streptophyta</taxon>
        <taxon>Embryophyta</taxon>
        <taxon>Tracheophyta</taxon>
        <taxon>Spermatophyta</taxon>
        <taxon>Magnoliopsida</taxon>
        <taxon>eudicotyledons</taxon>
        <taxon>Gunneridae</taxon>
        <taxon>Pentapetalae</taxon>
        <taxon>rosids</taxon>
        <taxon>fabids</taxon>
        <taxon>Fabales</taxon>
        <taxon>Fabaceae</taxon>
        <taxon>Papilionoideae</taxon>
        <taxon>50 kb inversion clade</taxon>
        <taxon>NPAAA clade</taxon>
        <taxon>Hologalegina</taxon>
        <taxon>IRL clade</taxon>
        <taxon>Trifolieae</taxon>
        <taxon>Trifolium</taxon>
    </lineage>
</organism>
<dbReference type="AlphaFoldDB" id="A0A392M5Z1"/>
<name>A0A392M5Z1_9FABA</name>
<evidence type="ECO:0000256" key="1">
    <source>
        <dbReference type="SAM" id="SignalP"/>
    </source>
</evidence>
<protein>
    <submittedName>
        <fullName evidence="2">Cysteine-rich receptor-like protein kinase</fullName>
    </submittedName>
</protein>
<dbReference type="Proteomes" id="UP000265520">
    <property type="component" value="Unassembled WGS sequence"/>
</dbReference>
<accession>A0A392M5Z1</accession>
<reference evidence="2 3" key="1">
    <citation type="journal article" date="2018" name="Front. Plant Sci.">
        <title>Red Clover (Trifolium pratense) and Zigzag Clover (T. medium) - A Picture of Genomic Similarities and Differences.</title>
        <authorList>
            <person name="Dluhosova J."/>
            <person name="Istvanek J."/>
            <person name="Nedelnik J."/>
            <person name="Repkova J."/>
        </authorList>
    </citation>
    <scope>NUCLEOTIDE SEQUENCE [LARGE SCALE GENOMIC DNA]</scope>
    <source>
        <strain evidence="3">cv. 10/8</strain>
        <tissue evidence="2">Leaf</tissue>
    </source>
</reference>
<keyword evidence="2" id="KW-0418">Kinase</keyword>
<sequence>MLSFLLVLLTYHKTVPFTATEIEEVVLSSDGDKSSGPDGFNFAFFKRFWGLLKCEVGVLFDQFFVTTDLPRSFSSYFITLIPKIISPLSIGDFRPISLVGTLYKIIVKVLATRLAKVMDKLISPNQSAFIKGTQFGFGGQWRSWIKACVFSGNLSVLVNDSPTERVKTRGSASPFTVSSGCRGSKWGYQKRGGAKYVYRVQS</sequence>
<keyword evidence="3" id="KW-1185">Reference proteome</keyword>
<keyword evidence="1" id="KW-0732">Signal</keyword>
<feature type="non-terminal residue" evidence="2">
    <location>
        <position position="202"/>
    </location>
</feature>
<evidence type="ECO:0000313" key="3">
    <source>
        <dbReference type="Proteomes" id="UP000265520"/>
    </source>
</evidence>
<keyword evidence="2" id="KW-0808">Transferase</keyword>
<dbReference type="EMBL" id="LXQA010003981">
    <property type="protein sequence ID" value="MCH82649.1"/>
    <property type="molecule type" value="Genomic_DNA"/>
</dbReference>
<dbReference type="PANTHER" id="PTHR46890">
    <property type="entry name" value="NON-LTR RETROLELEMENT REVERSE TRANSCRIPTASE-LIKE PROTEIN-RELATED"/>
    <property type="match status" value="1"/>
</dbReference>
<gene>
    <name evidence="2" type="ORF">A2U01_0003460</name>
</gene>
<dbReference type="GO" id="GO:0016301">
    <property type="term" value="F:kinase activity"/>
    <property type="evidence" value="ECO:0007669"/>
    <property type="project" value="UniProtKB-KW"/>
</dbReference>
<comment type="caution">
    <text evidence="2">The sequence shown here is derived from an EMBL/GenBank/DDBJ whole genome shotgun (WGS) entry which is preliminary data.</text>
</comment>